<evidence type="ECO:0000256" key="6">
    <source>
        <dbReference type="SAM" id="MobiDB-lite"/>
    </source>
</evidence>
<gene>
    <name evidence="8" type="primary">ndh_1</name>
    <name evidence="8" type="ORF">Plo01_24340</name>
</gene>
<dbReference type="InterPro" id="IPR023753">
    <property type="entry name" value="FAD/NAD-binding_dom"/>
</dbReference>
<dbReference type="GO" id="GO:0003955">
    <property type="term" value="F:NAD(P)H dehydrogenase (quinone) activity"/>
    <property type="evidence" value="ECO:0007669"/>
    <property type="project" value="TreeGrafter"/>
</dbReference>
<feature type="compositionally biased region" description="Gly residues" evidence="6">
    <location>
        <begin position="98"/>
        <end position="112"/>
    </location>
</feature>
<organism evidence="8 9">
    <name type="scientific">Planobispora longispora</name>
    <dbReference type="NCBI Taxonomy" id="28887"/>
    <lineage>
        <taxon>Bacteria</taxon>
        <taxon>Bacillati</taxon>
        <taxon>Actinomycetota</taxon>
        <taxon>Actinomycetes</taxon>
        <taxon>Streptosporangiales</taxon>
        <taxon>Streptosporangiaceae</taxon>
        <taxon>Planobispora</taxon>
    </lineage>
</organism>
<keyword evidence="5" id="KW-0560">Oxidoreductase</keyword>
<keyword evidence="3" id="KW-0285">Flavoprotein</keyword>
<dbReference type="InterPro" id="IPR036188">
    <property type="entry name" value="FAD/NAD-bd_sf"/>
</dbReference>
<dbReference type="GO" id="GO:0019646">
    <property type="term" value="P:aerobic electron transport chain"/>
    <property type="evidence" value="ECO:0007669"/>
    <property type="project" value="TreeGrafter"/>
</dbReference>
<dbReference type="AlphaFoldDB" id="A0A8J3RJG5"/>
<dbReference type="PANTHER" id="PTHR42913">
    <property type="entry name" value="APOPTOSIS-INDUCING FACTOR 1"/>
    <property type="match status" value="1"/>
</dbReference>
<comment type="cofactor">
    <cofactor evidence="1">
        <name>FAD</name>
        <dbReference type="ChEBI" id="CHEBI:57692"/>
    </cofactor>
</comment>
<dbReference type="Proteomes" id="UP000616724">
    <property type="component" value="Unassembled WGS sequence"/>
</dbReference>
<comment type="similarity">
    <text evidence="2">Belongs to the NADH dehydrogenase family.</text>
</comment>
<evidence type="ECO:0000256" key="1">
    <source>
        <dbReference type="ARBA" id="ARBA00001974"/>
    </source>
</evidence>
<evidence type="ECO:0000256" key="5">
    <source>
        <dbReference type="ARBA" id="ARBA00023002"/>
    </source>
</evidence>
<protein>
    <submittedName>
        <fullName evidence="8">NADH dehydrogenase</fullName>
    </submittedName>
</protein>
<dbReference type="PRINTS" id="PR00368">
    <property type="entry name" value="FADPNR"/>
</dbReference>
<reference evidence="8 9" key="1">
    <citation type="submission" date="2021-01" db="EMBL/GenBank/DDBJ databases">
        <title>Whole genome shotgun sequence of Planobispora longispora NBRC 13918.</title>
        <authorList>
            <person name="Komaki H."/>
            <person name="Tamura T."/>
        </authorList>
    </citation>
    <scope>NUCLEOTIDE SEQUENCE [LARGE SCALE GENOMIC DNA]</scope>
    <source>
        <strain evidence="8 9">NBRC 13918</strain>
    </source>
</reference>
<dbReference type="PANTHER" id="PTHR42913:SF3">
    <property type="entry name" value="64 KDA MITOCHONDRIAL NADH DEHYDROGENASE (EUROFUNG)"/>
    <property type="match status" value="1"/>
</dbReference>
<evidence type="ECO:0000313" key="8">
    <source>
        <dbReference type="EMBL" id="GIH76005.1"/>
    </source>
</evidence>
<comment type="caution">
    <text evidence="8">The sequence shown here is derived from an EMBL/GenBank/DDBJ whole genome shotgun (WGS) entry which is preliminary data.</text>
</comment>
<evidence type="ECO:0000256" key="3">
    <source>
        <dbReference type="ARBA" id="ARBA00022630"/>
    </source>
</evidence>
<dbReference type="RefSeq" id="WP_203890635.1">
    <property type="nucleotide sequence ID" value="NZ_BOOH01000019.1"/>
</dbReference>
<dbReference type="SUPFAM" id="SSF51905">
    <property type="entry name" value="FAD/NAD(P)-binding domain"/>
    <property type="match status" value="1"/>
</dbReference>
<keyword evidence="4" id="KW-0274">FAD</keyword>
<evidence type="ECO:0000259" key="7">
    <source>
        <dbReference type="Pfam" id="PF07992"/>
    </source>
</evidence>
<name>A0A8J3RJG5_9ACTN</name>
<proteinExistence type="inferred from homology"/>
<dbReference type="InterPro" id="IPR051169">
    <property type="entry name" value="NADH-Q_oxidoreductase"/>
</dbReference>
<evidence type="ECO:0000256" key="2">
    <source>
        <dbReference type="ARBA" id="ARBA00005272"/>
    </source>
</evidence>
<feature type="region of interest" description="Disordered" evidence="6">
    <location>
        <begin position="93"/>
        <end position="116"/>
    </location>
</feature>
<evidence type="ECO:0000313" key="9">
    <source>
        <dbReference type="Proteomes" id="UP000616724"/>
    </source>
</evidence>
<keyword evidence="9" id="KW-1185">Reference proteome</keyword>
<accession>A0A8J3RJG5</accession>
<dbReference type="Pfam" id="PF07992">
    <property type="entry name" value="Pyr_redox_2"/>
    <property type="match status" value="1"/>
</dbReference>
<dbReference type="Gene3D" id="3.50.50.100">
    <property type="match status" value="1"/>
</dbReference>
<evidence type="ECO:0000256" key="4">
    <source>
        <dbReference type="ARBA" id="ARBA00022827"/>
    </source>
</evidence>
<dbReference type="PRINTS" id="PR00411">
    <property type="entry name" value="PNDRDTASEI"/>
</dbReference>
<sequence length="386" mass="39846">MTTENSHPARQRIVVLGGGYAGLAAALRLAPHHRVTLADPRAHFVERVRLHELAAGSRASVGHAYETLLAGTGVTHVRARAVGIDLAARRVRLDHGGGTDGPGGGTDGPGGGTDDHVTAGTEVEYDRLVYALGSRTASPGGARVYTAETAAGLAAALSGRPGGLAVVGGGLTGIEMAAELAEAHPEWRIRLLTAGRVGPDLSGRGRAHVRAALARLGVRVEEGTAVESPDAIDADVVVWASAMAANTGLAAEAGLELDASGRVRVDEALRSVSHPEVVVAGDACAGLRMACATAMPTGSQAAGTLLREARGDRPGPLRFRYWLKCVSLGRGDGLIQVLSREDEPRDLVLTGRAAAWVKEQVVRSTVRTLRFGARHPAAIGRVPGLT</sequence>
<feature type="domain" description="FAD/NAD(P)-binding" evidence="7">
    <location>
        <begin position="12"/>
        <end position="296"/>
    </location>
</feature>
<dbReference type="EMBL" id="BOOH01000019">
    <property type="protein sequence ID" value="GIH76005.1"/>
    <property type="molecule type" value="Genomic_DNA"/>
</dbReference>